<evidence type="ECO:0000313" key="1">
    <source>
        <dbReference type="EMBL" id="MPN13049.1"/>
    </source>
</evidence>
<accession>A0A645FI76</accession>
<reference evidence="1" key="1">
    <citation type="submission" date="2019-08" db="EMBL/GenBank/DDBJ databases">
        <authorList>
            <person name="Kucharzyk K."/>
            <person name="Murdoch R.W."/>
            <person name="Higgins S."/>
            <person name="Loffler F."/>
        </authorList>
    </citation>
    <scope>NUCLEOTIDE SEQUENCE</scope>
</reference>
<comment type="caution">
    <text evidence="1">The sequence shown here is derived from an EMBL/GenBank/DDBJ whole genome shotgun (WGS) entry which is preliminary data.</text>
</comment>
<dbReference type="AlphaFoldDB" id="A0A645FI76"/>
<gene>
    <name evidence="1" type="ORF">SDC9_160369</name>
</gene>
<sequence length="126" mass="13700">MNDGVYPRQLAPLGRGHLPELLEVVVAAYRRLHDMDDQIADIDQHPFPGVLAFDRDDFAAGLAHLLLNVAGQRLDLAVGVAGGDDQAIEQRGQLGGVDDFNILALDVFEGVDDDFLQLADVHQAFL</sequence>
<dbReference type="EMBL" id="VSSQ01059497">
    <property type="protein sequence ID" value="MPN13049.1"/>
    <property type="molecule type" value="Genomic_DNA"/>
</dbReference>
<protein>
    <submittedName>
        <fullName evidence="1">Uncharacterized protein</fullName>
    </submittedName>
</protein>
<name>A0A645FI76_9ZZZZ</name>
<organism evidence="1">
    <name type="scientific">bioreactor metagenome</name>
    <dbReference type="NCBI Taxonomy" id="1076179"/>
    <lineage>
        <taxon>unclassified sequences</taxon>
        <taxon>metagenomes</taxon>
        <taxon>ecological metagenomes</taxon>
    </lineage>
</organism>
<proteinExistence type="predicted"/>